<evidence type="ECO:0000313" key="3">
    <source>
        <dbReference type="Proteomes" id="UP001592528"/>
    </source>
</evidence>
<organism evidence="2 3">
    <name type="scientific">Streptacidiphilus cavernicola</name>
    <dbReference type="NCBI Taxonomy" id="3342716"/>
    <lineage>
        <taxon>Bacteria</taxon>
        <taxon>Bacillati</taxon>
        <taxon>Actinomycetota</taxon>
        <taxon>Actinomycetes</taxon>
        <taxon>Kitasatosporales</taxon>
        <taxon>Streptomycetaceae</taxon>
        <taxon>Streptacidiphilus</taxon>
    </lineage>
</organism>
<keyword evidence="1" id="KW-1133">Transmembrane helix</keyword>
<dbReference type="EMBL" id="JBHEZZ010000005">
    <property type="protein sequence ID" value="MFC1401885.1"/>
    <property type="molecule type" value="Genomic_DNA"/>
</dbReference>
<reference evidence="2 3" key="1">
    <citation type="submission" date="2024-09" db="EMBL/GenBank/DDBJ databases">
        <authorList>
            <person name="Lee S.D."/>
        </authorList>
    </citation>
    <scope>NUCLEOTIDE SEQUENCE [LARGE SCALE GENOMIC DNA]</scope>
    <source>
        <strain evidence="2 3">N1-5</strain>
    </source>
</reference>
<dbReference type="Proteomes" id="UP001592528">
    <property type="component" value="Unassembled WGS sequence"/>
</dbReference>
<protein>
    <submittedName>
        <fullName evidence="2">Uncharacterized protein</fullName>
    </submittedName>
</protein>
<gene>
    <name evidence="2" type="ORF">ACEZDJ_11365</name>
</gene>
<evidence type="ECO:0000313" key="2">
    <source>
        <dbReference type="EMBL" id="MFC1401885.1"/>
    </source>
</evidence>
<feature type="transmembrane region" description="Helical" evidence="1">
    <location>
        <begin position="77"/>
        <end position="99"/>
    </location>
</feature>
<keyword evidence="1" id="KW-0812">Transmembrane</keyword>
<comment type="caution">
    <text evidence="2">The sequence shown here is derived from an EMBL/GenBank/DDBJ whole genome shotgun (WGS) entry which is preliminary data.</text>
</comment>
<keyword evidence="3" id="KW-1185">Reference proteome</keyword>
<feature type="transmembrane region" description="Helical" evidence="1">
    <location>
        <begin position="48"/>
        <end position="65"/>
    </location>
</feature>
<accession>A0ABV6UK93</accession>
<keyword evidence="1" id="KW-0472">Membrane</keyword>
<feature type="transmembrane region" description="Helical" evidence="1">
    <location>
        <begin position="111"/>
        <end position="135"/>
    </location>
</feature>
<proteinExistence type="predicted"/>
<evidence type="ECO:0000256" key="1">
    <source>
        <dbReference type="SAM" id="Phobius"/>
    </source>
</evidence>
<sequence>MSELGPTPESDDCPVGGVPFAPGNPVVAPAAGEEVAPALPQDDQLRPLGVPAAALLTAFAATALAGRHLSRAHGITVGVHALAGVAGLVLALVATWWVVRPTTRIACRGAVTAGCALASMGIAAVDFGMLAWLALAQGVAAKS</sequence>
<name>A0ABV6UK93_9ACTN</name>